<dbReference type="GO" id="GO:0005886">
    <property type="term" value="C:plasma membrane"/>
    <property type="evidence" value="ECO:0007669"/>
    <property type="project" value="UniProtKB-SubCell"/>
</dbReference>
<dbReference type="Pfam" id="PF02050">
    <property type="entry name" value="FliJ"/>
    <property type="match status" value="1"/>
</dbReference>
<dbReference type="Proteomes" id="UP000535838">
    <property type="component" value="Unassembled WGS sequence"/>
</dbReference>
<evidence type="ECO:0000256" key="3">
    <source>
        <dbReference type="ARBA" id="ARBA00020392"/>
    </source>
</evidence>
<feature type="coiled-coil region" evidence="11">
    <location>
        <begin position="32"/>
        <end position="59"/>
    </location>
</feature>
<evidence type="ECO:0000256" key="4">
    <source>
        <dbReference type="ARBA" id="ARBA00022448"/>
    </source>
</evidence>
<dbReference type="NCBIfam" id="TIGR02473">
    <property type="entry name" value="flagell_FliJ"/>
    <property type="match status" value="1"/>
</dbReference>
<comment type="caution">
    <text evidence="12">The sequence shown here is derived from an EMBL/GenBank/DDBJ whole genome shotgun (WGS) entry which is preliminary data.</text>
</comment>
<gene>
    <name evidence="12" type="primary">fliJ</name>
    <name evidence="12" type="ORF">H7B67_21465</name>
</gene>
<dbReference type="GO" id="GO:0071973">
    <property type="term" value="P:bacterial-type flagellum-dependent cell motility"/>
    <property type="evidence" value="ECO:0007669"/>
    <property type="project" value="InterPro"/>
</dbReference>
<dbReference type="GO" id="GO:0044781">
    <property type="term" value="P:bacterial-type flagellum organization"/>
    <property type="evidence" value="ECO:0007669"/>
    <property type="project" value="UniProtKB-KW"/>
</dbReference>
<evidence type="ECO:0000256" key="11">
    <source>
        <dbReference type="SAM" id="Coils"/>
    </source>
</evidence>
<dbReference type="Gene3D" id="1.10.287.1700">
    <property type="match status" value="1"/>
</dbReference>
<dbReference type="GO" id="GO:0009288">
    <property type="term" value="C:bacterial-type flagellum"/>
    <property type="evidence" value="ECO:0007669"/>
    <property type="project" value="InterPro"/>
</dbReference>
<dbReference type="RefSeq" id="WP_185121909.1">
    <property type="nucleotide sequence ID" value="NZ_JACJVQ010000019.1"/>
</dbReference>
<keyword evidence="13" id="KW-1185">Reference proteome</keyword>
<reference evidence="12 13" key="1">
    <citation type="submission" date="2020-08" db="EMBL/GenBank/DDBJ databases">
        <title>Cohnella phylogeny.</title>
        <authorList>
            <person name="Dunlap C."/>
        </authorList>
    </citation>
    <scope>NUCLEOTIDE SEQUENCE [LARGE SCALE GENOMIC DNA]</scope>
    <source>
        <strain evidence="12 13">DSM 25241</strain>
    </source>
</reference>
<evidence type="ECO:0000256" key="9">
    <source>
        <dbReference type="ARBA" id="ARBA00023136"/>
    </source>
</evidence>
<protein>
    <recommendedName>
        <fullName evidence="3">Flagellar FliJ protein</fullName>
    </recommendedName>
</protein>
<keyword evidence="9" id="KW-0472">Membrane</keyword>
<sequence length="148" mass="17290">MKFHYPLQKIVDLKGSEKSMAEWEYAASLGKLKAEEETLASLTRDLEQMAQALSEQTKRPTSLFEIQRMQEYIGWLEQRIRHQREGVRKAKEAARLRQRKLADRTVDEKVWLNARDRAKELFVQQALANEQNTLDEMAVMRAAASARR</sequence>
<evidence type="ECO:0000256" key="8">
    <source>
        <dbReference type="ARBA" id="ARBA00022927"/>
    </source>
</evidence>
<keyword evidence="10" id="KW-1006">Bacterial flagellum protein export</keyword>
<evidence type="ECO:0000256" key="2">
    <source>
        <dbReference type="ARBA" id="ARBA00010004"/>
    </source>
</evidence>
<keyword evidence="6" id="KW-0145">Chemotaxis</keyword>
<evidence type="ECO:0000313" key="13">
    <source>
        <dbReference type="Proteomes" id="UP000535838"/>
    </source>
</evidence>
<dbReference type="InterPro" id="IPR012823">
    <property type="entry name" value="Flagell_FliJ"/>
</dbReference>
<keyword evidence="12" id="KW-0282">Flagellum</keyword>
<keyword evidence="12" id="KW-0969">Cilium</keyword>
<name>A0A841SZJ5_9BACL</name>
<dbReference type="GO" id="GO:0006935">
    <property type="term" value="P:chemotaxis"/>
    <property type="evidence" value="ECO:0007669"/>
    <property type="project" value="UniProtKB-KW"/>
</dbReference>
<keyword evidence="12" id="KW-0966">Cell projection</keyword>
<proteinExistence type="inferred from homology"/>
<comment type="subcellular location">
    <subcellularLocation>
        <location evidence="1">Cell membrane</location>
        <topology evidence="1">Peripheral membrane protein</topology>
        <orientation evidence="1">Cytoplasmic side</orientation>
    </subcellularLocation>
</comment>
<dbReference type="EMBL" id="JACJVQ010000019">
    <property type="protein sequence ID" value="MBB6636702.1"/>
    <property type="molecule type" value="Genomic_DNA"/>
</dbReference>
<evidence type="ECO:0000256" key="7">
    <source>
        <dbReference type="ARBA" id="ARBA00022795"/>
    </source>
</evidence>
<keyword evidence="11" id="KW-0175">Coiled coil</keyword>
<keyword evidence="5" id="KW-1003">Cell membrane</keyword>
<comment type="similarity">
    <text evidence="2">Belongs to the FliJ family.</text>
</comment>
<evidence type="ECO:0000256" key="6">
    <source>
        <dbReference type="ARBA" id="ARBA00022500"/>
    </source>
</evidence>
<evidence type="ECO:0000313" key="12">
    <source>
        <dbReference type="EMBL" id="MBB6636702.1"/>
    </source>
</evidence>
<keyword evidence="7" id="KW-1005">Bacterial flagellum biogenesis</keyword>
<dbReference type="GO" id="GO:0015031">
    <property type="term" value="P:protein transport"/>
    <property type="evidence" value="ECO:0007669"/>
    <property type="project" value="UniProtKB-KW"/>
</dbReference>
<accession>A0A841SZJ5</accession>
<dbReference type="AlphaFoldDB" id="A0A841SZJ5"/>
<keyword evidence="8" id="KW-0653">Protein transport</keyword>
<evidence type="ECO:0000256" key="1">
    <source>
        <dbReference type="ARBA" id="ARBA00004413"/>
    </source>
</evidence>
<keyword evidence="4" id="KW-0813">Transport</keyword>
<organism evidence="12 13">
    <name type="scientific">Cohnella thailandensis</name>
    <dbReference type="NCBI Taxonomy" id="557557"/>
    <lineage>
        <taxon>Bacteria</taxon>
        <taxon>Bacillati</taxon>
        <taxon>Bacillota</taxon>
        <taxon>Bacilli</taxon>
        <taxon>Bacillales</taxon>
        <taxon>Paenibacillaceae</taxon>
        <taxon>Cohnella</taxon>
    </lineage>
</organism>
<evidence type="ECO:0000256" key="10">
    <source>
        <dbReference type="ARBA" id="ARBA00023225"/>
    </source>
</evidence>
<evidence type="ECO:0000256" key="5">
    <source>
        <dbReference type="ARBA" id="ARBA00022475"/>
    </source>
</evidence>
<dbReference type="InterPro" id="IPR053716">
    <property type="entry name" value="Flag_assembly_chemotaxis_eff"/>
</dbReference>